<keyword evidence="3 6" id="KW-0489">Methyltransferase</keyword>
<dbReference type="InterPro" id="IPR039846">
    <property type="entry name" value="ZCCHC4"/>
</dbReference>
<dbReference type="PROSITE" id="PS50216">
    <property type="entry name" value="DHHC"/>
    <property type="match status" value="1"/>
</dbReference>
<dbReference type="GO" id="GO:0005730">
    <property type="term" value="C:nucleolus"/>
    <property type="evidence" value="ECO:0007669"/>
    <property type="project" value="TreeGrafter"/>
</dbReference>
<dbReference type="GO" id="GO:0005737">
    <property type="term" value="C:cytoplasm"/>
    <property type="evidence" value="ECO:0007669"/>
    <property type="project" value="UniProtKB-SubCell"/>
</dbReference>
<dbReference type="STRING" id="34506.A0A090L836"/>
<organism evidence="6">
    <name type="scientific">Strongyloides ratti</name>
    <name type="common">Parasitic roundworm</name>
    <dbReference type="NCBI Taxonomy" id="34506"/>
    <lineage>
        <taxon>Eukaryota</taxon>
        <taxon>Metazoa</taxon>
        <taxon>Ecdysozoa</taxon>
        <taxon>Nematoda</taxon>
        <taxon>Chromadorea</taxon>
        <taxon>Rhabditida</taxon>
        <taxon>Tylenchina</taxon>
        <taxon>Panagrolaimomorpha</taxon>
        <taxon>Strongyloidoidea</taxon>
        <taxon>Strongyloididae</taxon>
        <taxon>Strongyloides</taxon>
    </lineage>
</organism>
<dbReference type="WBParaSite" id="SRAE_1000251800.1">
    <property type="protein sequence ID" value="SRAE_1000251800.1"/>
    <property type="gene ID" value="WBGene00259133"/>
</dbReference>
<evidence type="ECO:0000256" key="3">
    <source>
        <dbReference type="ARBA" id="ARBA00022603"/>
    </source>
</evidence>
<reference evidence="8" key="2">
    <citation type="submission" date="2020-12" db="UniProtKB">
        <authorList>
            <consortium name="WormBaseParasite"/>
        </authorList>
    </citation>
    <scope>IDENTIFICATION</scope>
</reference>
<evidence type="ECO:0000256" key="5">
    <source>
        <dbReference type="SAM" id="MobiDB-lite"/>
    </source>
</evidence>
<dbReference type="GO" id="GO:0008988">
    <property type="term" value="F:rRNA (adenine-N6-)-methyltransferase activity"/>
    <property type="evidence" value="ECO:0007669"/>
    <property type="project" value="InterPro"/>
</dbReference>
<dbReference type="EMBL" id="LN609528">
    <property type="protein sequence ID" value="CEF64263.1"/>
    <property type="molecule type" value="Genomic_DNA"/>
</dbReference>
<dbReference type="Proteomes" id="UP000035682">
    <property type="component" value="Unplaced"/>
</dbReference>
<feature type="compositionally biased region" description="Basic residues" evidence="5">
    <location>
        <begin position="81"/>
        <end position="92"/>
    </location>
</feature>
<feature type="compositionally biased region" description="Basic residues" evidence="5">
    <location>
        <begin position="1"/>
        <end position="11"/>
    </location>
</feature>
<name>A0A090L836_STRRB</name>
<dbReference type="PANTHER" id="PTHR13493:SF3">
    <property type="entry name" value="RRNA N6-ADENOSINE-METHYLTRANSFERASE ZCCHC4"/>
    <property type="match status" value="1"/>
</dbReference>
<dbReference type="AlphaFoldDB" id="A0A090L836"/>
<evidence type="ECO:0000313" key="8">
    <source>
        <dbReference type="WBParaSite" id="SRAE_1000251800.1"/>
    </source>
</evidence>
<dbReference type="RefSeq" id="XP_024503464.1">
    <property type="nucleotide sequence ID" value="XM_024649604.1"/>
</dbReference>
<evidence type="ECO:0000256" key="1">
    <source>
        <dbReference type="ARBA" id="ARBA00004496"/>
    </source>
</evidence>
<dbReference type="Pfam" id="PF10237">
    <property type="entry name" value="N6-adenineMlase"/>
    <property type="match status" value="1"/>
</dbReference>
<keyword evidence="4 6" id="KW-0808">Transferase</keyword>
<proteinExistence type="predicted"/>
<keyword evidence="2" id="KW-0963">Cytoplasm</keyword>
<dbReference type="CTD" id="36376628"/>
<feature type="compositionally biased region" description="Low complexity" evidence="5">
    <location>
        <begin position="22"/>
        <end position="32"/>
    </location>
</feature>
<evidence type="ECO:0000313" key="6">
    <source>
        <dbReference type="EMBL" id="CEF64263.1"/>
    </source>
</evidence>
<evidence type="ECO:0000313" key="7">
    <source>
        <dbReference type="Proteomes" id="UP000035682"/>
    </source>
</evidence>
<evidence type="ECO:0000313" key="9">
    <source>
        <dbReference type="WormBase" id="SRAE_1000251800"/>
    </source>
</evidence>
<evidence type="ECO:0000256" key="4">
    <source>
        <dbReference type="ARBA" id="ARBA00022679"/>
    </source>
</evidence>
<gene>
    <name evidence="6 8 9" type="ORF">SRAE_1000251800</name>
</gene>
<feature type="region of interest" description="Disordered" evidence="5">
    <location>
        <begin position="1"/>
        <end position="95"/>
    </location>
</feature>
<keyword evidence="7" id="KW-1185">Reference proteome</keyword>
<protein>
    <submittedName>
        <fullName evidence="6">Zinc finger, DHHC-type, palmitoyltransferase domain and DNA methylase, N-6 adenine-specific, eukaryotic family-containing protein</fullName>
    </submittedName>
</protein>
<dbReference type="OMA" id="KLLTWPK"/>
<dbReference type="WormBase" id="SRAE_1000251800">
    <property type="protein sequence ID" value="SRP08432"/>
    <property type="gene ID" value="WBGene00259133"/>
</dbReference>
<dbReference type="PANTHER" id="PTHR13493">
    <property type="entry name" value="ZINC FINGER CCHC DOMAIN-CONTAINING"/>
    <property type="match status" value="1"/>
</dbReference>
<dbReference type="GeneID" id="36376628"/>
<evidence type="ECO:0000256" key="2">
    <source>
        <dbReference type="ARBA" id="ARBA00022490"/>
    </source>
</evidence>
<dbReference type="OrthoDB" id="431817at2759"/>
<accession>A0A090L836</accession>
<sequence length="499" mass="58560">MSGRKVVRKKNTSLVEKKTFSKSKSSVKPSPKQAKKRPSHDAVKSTEPPAKKNHNPNMEPLGERTHNDTSGNTTKIDHKQEPRRRFKQKSRKQIAFEREKRSNIIVAPKLKERIGVKVLDNDEEKVPHCPHGPCLLFEKPFSRESSNIDVSYSCAVYRSDKCDYTLDIIDWNKIKDDYAPPEHKCDPFEYGQAARTYKELHEEGKEIFFCETCWKCFNKHACPMIGPINYDLLNNPLEFLVNAIQADEGEAQYWFKDETHEIIYNGIKKGDFDGLLCIGTPTVFQKLRTRMRCFLLDVDERFKYFFEADEFAQFSMLVNYFYDPKGREQLEKFFRETKRLLILCDPPFAVFISALQKSIDKLKAFFKEKSEYEDKEVYQMFVLPVFVGKHLRDVKMLDYKVTYSNHRVFSNPDRTIVRLFTDVEQSNFELPEPYYRYCSECSRYVVSTNEHCDMCEKCPSLDGSTYKHCFTCERCVKPKYQHCKKCKCCHLPGRCNSKS</sequence>
<reference evidence="6 7" key="1">
    <citation type="submission" date="2014-09" db="EMBL/GenBank/DDBJ databases">
        <authorList>
            <person name="Martin A.A."/>
        </authorList>
    </citation>
    <scope>NUCLEOTIDE SEQUENCE</scope>
    <source>
        <strain evidence="7">ED321</strain>
        <strain evidence="6">ED321 Heterogonic</strain>
    </source>
</reference>
<comment type="subcellular location">
    <subcellularLocation>
        <location evidence="1">Cytoplasm</location>
    </subcellularLocation>
</comment>
<dbReference type="InterPro" id="IPR041370">
    <property type="entry name" value="Mlase_EEF1AKMT1/ZCCHC4"/>
</dbReference>